<accession>A0A645AQH2</accession>
<dbReference type="AlphaFoldDB" id="A0A645AQH2"/>
<comment type="caution">
    <text evidence="1">The sequence shown here is derived from an EMBL/GenBank/DDBJ whole genome shotgun (WGS) entry which is preliminary data.</text>
</comment>
<proteinExistence type="predicted"/>
<protein>
    <submittedName>
        <fullName evidence="1">Uncharacterized protein</fullName>
    </submittedName>
</protein>
<gene>
    <name evidence="1" type="ORF">SDC9_102123</name>
</gene>
<sequence length="108" mass="12507">MLKKFVHQILSGNIRQTEVITYHMSFSQTWTETIGVKNNYFFITNAGSNRSRKSGRTTTDDGNIITFFHNLDRLYKKIIILKQVPLTVNSSLLSKTSQLIRKLMLILK</sequence>
<reference evidence="1" key="1">
    <citation type="submission" date="2019-08" db="EMBL/GenBank/DDBJ databases">
        <authorList>
            <person name="Kucharzyk K."/>
            <person name="Murdoch R.W."/>
            <person name="Higgins S."/>
            <person name="Loffler F."/>
        </authorList>
    </citation>
    <scope>NUCLEOTIDE SEQUENCE</scope>
</reference>
<dbReference type="EMBL" id="VSSQ01015224">
    <property type="protein sequence ID" value="MPM55329.1"/>
    <property type="molecule type" value="Genomic_DNA"/>
</dbReference>
<evidence type="ECO:0000313" key="1">
    <source>
        <dbReference type="EMBL" id="MPM55329.1"/>
    </source>
</evidence>
<name>A0A645AQH2_9ZZZZ</name>
<organism evidence="1">
    <name type="scientific">bioreactor metagenome</name>
    <dbReference type="NCBI Taxonomy" id="1076179"/>
    <lineage>
        <taxon>unclassified sequences</taxon>
        <taxon>metagenomes</taxon>
        <taxon>ecological metagenomes</taxon>
    </lineage>
</organism>